<keyword evidence="4" id="KW-0143">Chaperone</keyword>
<reference evidence="6 7" key="1">
    <citation type="submission" date="2016-11" db="EMBL/GenBank/DDBJ databases">
        <title>Actinomyces gypaetusis sp. nov. isolated from the vulture Gypaetus barbatus in Qinghai Tibet Plateau China.</title>
        <authorList>
            <person name="Meng X."/>
        </authorList>
    </citation>
    <scope>NUCLEOTIDE SEQUENCE [LARGE SCALE GENOMIC DNA]</scope>
    <source>
        <strain evidence="6 7">VUL4_2</strain>
    </source>
</reference>
<dbReference type="GO" id="GO:0016887">
    <property type="term" value="F:ATP hydrolysis activity"/>
    <property type="evidence" value="ECO:0007669"/>
    <property type="project" value="InterPro"/>
</dbReference>
<dbReference type="Pfam" id="PF00183">
    <property type="entry name" value="HSP90"/>
    <property type="match status" value="1"/>
</dbReference>
<dbReference type="AlphaFoldDB" id="A0A1Q5PJP2"/>
<dbReference type="GO" id="GO:0140662">
    <property type="term" value="F:ATP-dependent protein folding chaperone"/>
    <property type="evidence" value="ECO:0007669"/>
    <property type="project" value="InterPro"/>
</dbReference>
<dbReference type="PRINTS" id="PR00775">
    <property type="entry name" value="HEATSHOCK90"/>
</dbReference>
<proteinExistence type="inferred from homology"/>
<dbReference type="InterPro" id="IPR020575">
    <property type="entry name" value="Hsp90_N"/>
</dbReference>
<dbReference type="SUPFAM" id="SSF54211">
    <property type="entry name" value="Ribosomal protein S5 domain 2-like"/>
    <property type="match status" value="1"/>
</dbReference>
<sequence>MPNFQVDLQGVVELLSHNLYSGPRVFIRELIQNALDAITARQNLGEEARSAAPAPEIIIQARGNSLSISDNGIGLTETEAQSLLATIGASSKRDELGLGRSDFLGQFGIGLLACFLVSDQIKVTSRSARDPQAQTILWQGNADGTFQISTATEARAEAGTTVELESRPGGHWFDFAQVIQLVKHYAKYLAVPITVVGPEHQEMVSQQPFPWHEGQVRRENWCRENFGYSPLDTFEISVPAAGLEGLAYVPESRVSPNAQAHQIYLRGMLVNEEQRNLLPTWAPFVRVIADAQYLRPLASREGLFEDELLETVRTQIGEQVRDWLKKLGQFAPQKFATFLKEHAIALKAVAAEDASMRELVVNNLPLETSEGMLTLTEAMATQETVCYTRTVEEYRSLNEVARAQNICLINGGYAYEEAIITAWIQDTGADLSLLDPVKLLGRMEPVTASEEAQATDLIFLAQELLNDRELQVVIRRFEPATVPCLFLPDANYAAQVVDRRGRQAAQGAWAQALGALNAPSENHNQRFVLNRNHSIVTRLCALEDLNRAEILLKALWVQCLLSGHHPMNAQDRTWASETYRHLLAMTLPEDASGSDWPPNENEGENDAL</sequence>
<name>A0A1Q5PJP2_9ACTO</name>
<evidence type="ECO:0008006" key="8">
    <source>
        <dbReference type="Google" id="ProtNLM"/>
    </source>
</evidence>
<comment type="similarity">
    <text evidence="1">Belongs to the heat shock protein 90 family.</text>
</comment>
<keyword evidence="3 5" id="KW-0067">ATP-binding</keyword>
<dbReference type="NCBIfam" id="NF010683">
    <property type="entry name" value="PRK14083.1"/>
    <property type="match status" value="1"/>
</dbReference>
<feature type="binding site" evidence="5">
    <location>
        <position position="29"/>
    </location>
    <ligand>
        <name>ATP</name>
        <dbReference type="ChEBI" id="CHEBI:30616"/>
    </ligand>
</feature>
<keyword evidence="2 5" id="KW-0547">Nucleotide-binding</keyword>
<dbReference type="InterPro" id="IPR020568">
    <property type="entry name" value="Ribosomal_Su5_D2-typ_SF"/>
</dbReference>
<dbReference type="GO" id="GO:0005524">
    <property type="term" value="F:ATP binding"/>
    <property type="evidence" value="ECO:0007669"/>
    <property type="project" value="UniProtKB-KW"/>
</dbReference>
<dbReference type="RefSeq" id="WP_073709753.1">
    <property type="nucleotide sequence ID" value="NZ_MQSV01000006.1"/>
</dbReference>
<dbReference type="PANTHER" id="PTHR11528">
    <property type="entry name" value="HEAT SHOCK PROTEIN 90 FAMILY MEMBER"/>
    <property type="match status" value="1"/>
</dbReference>
<dbReference type="PIRSF" id="PIRSF002583">
    <property type="entry name" value="Hsp90"/>
    <property type="match status" value="1"/>
</dbReference>
<dbReference type="SUPFAM" id="SSF55874">
    <property type="entry name" value="ATPase domain of HSP90 chaperone/DNA topoisomerase II/histidine kinase"/>
    <property type="match status" value="1"/>
</dbReference>
<dbReference type="Pfam" id="PF13589">
    <property type="entry name" value="HATPase_c_3"/>
    <property type="match status" value="1"/>
</dbReference>
<dbReference type="InterPro" id="IPR001404">
    <property type="entry name" value="Hsp90_fam"/>
</dbReference>
<evidence type="ECO:0000256" key="4">
    <source>
        <dbReference type="ARBA" id="ARBA00023186"/>
    </source>
</evidence>
<evidence type="ECO:0000256" key="1">
    <source>
        <dbReference type="ARBA" id="ARBA00008239"/>
    </source>
</evidence>
<keyword evidence="7" id="KW-1185">Reference proteome</keyword>
<feature type="binding site" evidence="5">
    <location>
        <position position="70"/>
    </location>
    <ligand>
        <name>ATP</name>
        <dbReference type="ChEBI" id="CHEBI:30616"/>
    </ligand>
</feature>
<dbReference type="STRING" id="1921764.BSR28_07140"/>
<dbReference type="Proteomes" id="UP000186785">
    <property type="component" value="Unassembled WGS sequence"/>
</dbReference>
<evidence type="ECO:0000256" key="3">
    <source>
        <dbReference type="ARBA" id="ARBA00022840"/>
    </source>
</evidence>
<evidence type="ECO:0000313" key="7">
    <source>
        <dbReference type="Proteomes" id="UP000186785"/>
    </source>
</evidence>
<evidence type="ECO:0000256" key="2">
    <source>
        <dbReference type="ARBA" id="ARBA00022741"/>
    </source>
</evidence>
<organism evidence="6 7">
    <name type="scientific">Boudabousia liubingyangii</name>
    <dbReference type="NCBI Taxonomy" id="1921764"/>
    <lineage>
        <taxon>Bacteria</taxon>
        <taxon>Bacillati</taxon>
        <taxon>Actinomycetota</taxon>
        <taxon>Actinomycetes</taxon>
        <taxon>Actinomycetales</taxon>
        <taxon>Actinomycetaceae</taxon>
        <taxon>Boudabousia</taxon>
    </lineage>
</organism>
<evidence type="ECO:0000313" key="6">
    <source>
        <dbReference type="EMBL" id="OKL46157.1"/>
    </source>
</evidence>
<feature type="binding site" evidence="5">
    <location>
        <position position="160"/>
    </location>
    <ligand>
        <name>ATP</name>
        <dbReference type="ChEBI" id="CHEBI:30616"/>
    </ligand>
</feature>
<dbReference type="OrthoDB" id="9802640at2"/>
<dbReference type="Gene3D" id="3.30.230.80">
    <property type="match status" value="1"/>
</dbReference>
<dbReference type="GO" id="GO:0051082">
    <property type="term" value="F:unfolded protein binding"/>
    <property type="evidence" value="ECO:0007669"/>
    <property type="project" value="InterPro"/>
</dbReference>
<dbReference type="InterPro" id="IPR036890">
    <property type="entry name" value="HATPase_C_sf"/>
</dbReference>
<comment type="caution">
    <text evidence="6">The sequence shown here is derived from an EMBL/GenBank/DDBJ whole genome shotgun (WGS) entry which is preliminary data.</text>
</comment>
<feature type="binding site" evidence="5">
    <location>
        <position position="33"/>
    </location>
    <ligand>
        <name>ATP</name>
        <dbReference type="ChEBI" id="CHEBI:30616"/>
    </ligand>
</feature>
<dbReference type="Gene3D" id="3.30.565.10">
    <property type="entry name" value="Histidine kinase-like ATPase, C-terminal domain"/>
    <property type="match status" value="1"/>
</dbReference>
<accession>A0A1Q5PJP2</accession>
<dbReference type="EMBL" id="MQSV01000006">
    <property type="protein sequence ID" value="OKL46157.1"/>
    <property type="molecule type" value="Genomic_DNA"/>
</dbReference>
<protein>
    <recommendedName>
        <fullName evidence="8">HSP90 family protein</fullName>
    </recommendedName>
</protein>
<evidence type="ECO:0000256" key="5">
    <source>
        <dbReference type="PIRSR" id="PIRSR002583-1"/>
    </source>
</evidence>
<gene>
    <name evidence="6" type="ORF">BSR29_07845</name>
</gene>